<name>A0A3P8SD96_AMPPE</name>
<keyword evidence="2" id="KW-1185">Reference proteome</keyword>
<evidence type="ECO:0000313" key="2">
    <source>
        <dbReference type="Proteomes" id="UP000265080"/>
    </source>
</evidence>
<dbReference type="GO" id="GO:0003676">
    <property type="term" value="F:nucleic acid binding"/>
    <property type="evidence" value="ECO:0007669"/>
    <property type="project" value="InterPro"/>
</dbReference>
<reference evidence="1" key="3">
    <citation type="submission" date="2025-09" db="UniProtKB">
        <authorList>
            <consortium name="Ensembl"/>
        </authorList>
    </citation>
    <scope>IDENTIFICATION</scope>
</reference>
<evidence type="ECO:0000313" key="1">
    <source>
        <dbReference type="Ensembl" id="ENSAPEP00000010137.1"/>
    </source>
</evidence>
<dbReference type="OMA" id="KIHPICC"/>
<reference evidence="1 2" key="1">
    <citation type="submission" date="2018-03" db="EMBL/GenBank/DDBJ databases">
        <title>Finding Nemo's genes: A chromosome-scale reference assembly of the genome of the orange clownfish Amphiprion percula.</title>
        <authorList>
            <person name="Lehmann R."/>
        </authorList>
    </citation>
    <scope>NUCLEOTIDE SEQUENCE</scope>
</reference>
<proteinExistence type="predicted"/>
<sequence>CHLNCLVQLSKLLQQFLKDTATKVLEWSPDPIENLWRVLKGNVHVQKPCNLDQLEQFVLKEWAKILQETCANLVQNYFKRLLSVMAQKGYIIDY</sequence>
<reference evidence="1" key="2">
    <citation type="submission" date="2025-08" db="UniProtKB">
        <authorList>
            <consortium name="Ensembl"/>
        </authorList>
    </citation>
    <scope>IDENTIFICATION</scope>
</reference>
<dbReference type="Proteomes" id="UP000265080">
    <property type="component" value="Chromosome 23"/>
</dbReference>
<protein>
    <submittedName>
        <fullName evidence="1">Uncharacterized protein</fullName>
    </submittedName>
</protein>
<accession>A0A3P8SD96</accession>
<dbReference type="STRING" id="161767.ENSAPEP00000010137"/>
<organism evidence="1 2">
    <name type="scientific">Amphiprion percula</name>
    <name type="common">Orange clownfish</name>
    <name type="synonym">Lutjanus percula</name>
    <dbReference type="NCBI Taxonomy" id="161767"/>
    <lineage>
        <taxon>Eukaryota</taxon>
        <taxon>Metazoa</taxon>
        <taxon>Chordata</taxon>
        <taxon>Craniata</taxon>
        <taxon>Vertebrata</taxon>
        <taxon>Euteleostomi</taxon>
        <taxon>Actinopterygii</taxon>
        <taxon>Neopterygii</taxon>
        <taxon>Teleostei</taxon>
        <taxon>Neoteleostei</taxon>
        <taxon>Acanthomorphata</taxon>
        <taxon>Ovalentaria</taxon>
        <taxon>Pomacentridae</taxon>
        <taxon>Amphiprion</taxon>
    </lineage>
</organism>
<dbReference type="Ensembl" id="ENSAPET00000010412.1">
    <property type="protein sequence ID" value="ENSAPEP00000010137.1"/>
    <property type="gene ID" value="ENSAPEG00000007278.1"/>
</dbReference>
<dbReference type="AlphaFoldDB" id="A0A3P8SD96"/>
<dbReference type="Gene3D" id="3.30.420.10">
    <property type="entry name" value="Ribonuclease H-like superfamily/Ribonuclease H"/>
    <property type="match status" value="1"/>
</dbReference>
<dbReference type="InterPro" id="IPR036397">
    <property type="entry name" value="RNaseH_sf"/>
</dbReference>
<dbReference type="GeneTree" id="ENSGT01150000288654"/>